<evidence type="ECO:0000256" key="14">
    <source>
        <dbReference type="ARBA" id="ARBA00023316"/>
    </source>
</evidence>
<keyword evidence="9 20" id="KW-0732">Signal</keyword>
<dbReference type="SUPFAM" id="SSF51445">
    <property type="entry name" value="(Trans)glycosidases"/>
    <property type="match status" value="1"/>
</dbReference>
<comment type="catalytic activity">
    <reaction evidence="1">
        <text>Hydrolysis of (1-&gt;3)-beta-D-glucosidic linkages in (1-&gt;3)-beta-D-glucans.</text>
        <dbReference type="EC" id="3.2.1.39"/>
    </reaction>
</comment>
<dbReference type="OrthoDB" id="77201at2759"/>
<evidence type="ECO:0000313" key="22">
    <source>
        <dbReference type="Proteomes" id="UP000242180"/>
    </source>
</evidence>
<evidence type="ECO:0000256" key="8">
    <source>
        <dbReference type="ARBA" id="ARBA00022525"/>
    </source>
</evidence>
<keyword evidence="11" id="KW-0472">Membrane</keyword>
<dbReference type="GO" id="GO:0000272">
    <property type="term" value="P:polysaccharide catabolic process"/>
    <property type="evidence" value="ECO:0007669"/>
    <property type="project" value="UniProtKB-KW"/>
</dbReference>
<dbReference type="PANTHER" id="PTHR16631:SF17">
    <property type="entry name" value="GLUCAN ENDO-1,3-BETA-GLUCOSIDASE BTGC"/>
    <property type="match status" value="1"/>
</dbReference>
<dbReference type="GO" id="GO:0005886">
    <property type="term" value="C:plasma membrane"/>
    <property type="evidence" value="ECO:0007669"/>
    <property type="project" value="UniProtKB-SubCell"/>
</dbReference>
<evidence type="ECO:0000256" key="1">
    <source>
        <dbReference type="ARBA" id="ARBA00000382"/>
    </source>
</evidence>
<dbReference type="InterPro" id="IPR000490">
    <property type="entry name" value="Glyco_hydro_17"/>
</dbReference>
<dbReference type="Proteomes" id="UP000242180">
    <property type="component" value="Unassembled WGS sequence"/>
</dbReference>
<dbReference type="GO" id="GO:0071555">
    <property type="term" value="P:cell wall organization"/>
    <property type="evidence" value="ECO:0007669"/>
    <property type="project" value="UniProtKB-KW"/>
</dbReference>
<keyword evidence="7" id="KW-0134">Cell wall</keyword>
<accession>A0A1X2H7P7</accession>
<evidence type="ECO:0000256" key="3">
    <source>
        <dbReference type="ARBA" id="ARBA00004401"/>
    </source>
</evidence>
<evidence type="ECO:0000256" key="16">
    <source>
        <dbReference type="ARBA" id="ARBA00037649"/>
    </source>
</evidence>
<dbReference type="InterPro" id="IPR017853">
    <property type="entry name" value="GH"/>
</dbReference>
<dbReference type="OMA" id="AVDEQWK"/>
<evidence type="ECO:0000256" key="4">
    <source>
        <dbReference type="ARBA" id="ARBA00008773"/>
    </source>
</evidence>
<dbReference type="GO" id="GO:0009277">
    <property type="term" value="C:fungal-type cell wall"/>
    <property type="evidence" value="ECO:0007669"/>
    <property type="project" value="TreeGrafter"/>
</dbReference>
<comment type="subcellular location">
    <subcellularLocation>
        <location evidence="3">Cell membrane</location>
        <topology evidence="3">Single-pass type II membrane protein</topology>
    </subcellularLocation>
    <subcellularLocation>
        <location evidence="2">Secreted</location>
        <location evidence="2">Cell wall</location>
    </subcellularLocation>
</comment>
<keyword evidence="14" id="KW-0961">Cell wall biogenesis/degradation</keyword>
<evidence type="ECO:0000256" key="11">
    <source>
        <dbReference type="ARBA" id="ARBA00023136"/>
    </source>
</evidence>
<proteinExistence type="inferred from homology"/>
<protein>
    <recommendedName>
        <fullName evidence="5">glucan endo-1,3-beta-D-glucosidase</fullName>
        <ecNumber evidence="5">3.2.1.39</ecNumber>
    </recommendedName>
    <alternativeName>
        <fullName evidence="18">Endo-1,3-beta-glucanase btgC</fullName>
    </alternativeName>
    <alternativeName>
        <fullName evidence="17">Laminarinase btgC</fullName>
    </alternativeName>
</protein>
<evidence type="ECO:0000256" key="18">
    <source>
        <dbReference type="ARBA" id="ARBA00043078"/>
    </source>
</evidence>
<dbReference type="PANTHER" id="PTHR16631">
    <property type="entry name" value="GLUCAN 1,3-BETA-GLUCOSIDASE"/>
    <property type="match status" value="1"/>
</dbReference>
<keyword evidence="15" id="KW-0624">Polysaccharide degradation</keyword>
<sequence length="275" mass="30566">MIFAIFLCLFASAVLCQDTFYGIDYGVNIYACPSYDSIESDFSALKSYTSRIRIYGLSLCNQGALAMQATQQLGMRLYLGIWVDGDPNTFETELAALQRLVDTQEKWDNIDGLIVGSEILYRNDVTPDQLIAALDRARAVLPPSVAVTTADTYDHFSAAVLDHVDFVMMQGVSIEQAWETLLDHYQETVKRLSTDKPIRISETGWPSAGPAHGSAEASLTNQRRYLRAAVCGARTNGIEMLYFSAQDEAYKGGVEAHFGFLSRVQQQQRDLDLIC</sequence>
<evidence type="ECO:0000256" key="6">
    <source>
        <dbReference type="ARBA" id="ARBA00022475"/>
    </source>
</evidence>
<dbReference type="GO" id="GO:0005576">
    <property type="term" value="C:extracellular region"/>
    <property type="evidence" value="ECO:0007669"/>
    <property type="project" value="TreeGrafter"/>
</dbReference>
<evidence type="ECO:0000256" key="19">
    <source>
        <dbReference type="RuleBase" id="RU004335"/>
    </source>
</evidence>
<dbReference type="Gene3D" id="3.20.20.80">
    <property type="entry name" value="Glycosidases"/>
    <property type="match status" value="1"/>
</dbReference>
<evidence type="ECO:0000256" key="13">
    <source>
        <dbReference type="ARBA" id="ARBA00023277"/>
    </source>
</evidence>
<evidence type="ECO:0000256" key="12">
    <source>
        <dbReference type="ARBA" id="ARBA00023180"/>
    </source>
</evidence>
<keyword evidence="12" id="KW-0325">Glycoprotein</keyword>
<evidence type="ECO:0000313" key="21">
    <source>
        <dbReference type="EMBL" id="ORY94561.1"/>
    </source>
</evidence>
<reference evidence="21 22" key="1">
    <citation type="submission" date="2016-07" db="EMBL/GenBank/DDBJ databases">
        <title>Pervasive Adenine N6-methylation of Active Genes in Fungi.</title>
        <authorList>
            <consortium name="DOE Joint Genome Institute"/>
            <person name="Mondo S.J."/>
            <person name="Dannebaum R.O."/>
            <person name="Kuo R.C."/>
            <person name="Labutti K."/>
            <person name="Haridas S."/>
            <person name="Kuo A."/>
            <person name="Salamov A."/>
            <person name="Ahrendt S.R."/>
            <person name="Lipzen A."/>
            <person name="Sullivan W."/>
            <person name="Andreopoulos W.B."/>
            <person name="Clum A."/>
            <person name="Lindquist E."/>
            <person name="Daum C."/>
            <person name="Ramamoorthy G.K."/>
            <person name="Gryganskyi A."/>
            <person name="Culley D."/>
            <person name="Magnuson J.K."/>
            <person name="James T.Y."/>
            <person name="O'Malley M.A."/>
            <person name="Stajich J.E."/>
            <person name="Spatafora J.W."/>
            <person name="Visel A."/>
            <person name="Grigoriev I.V."/>
        </authorList>
    </citation>
    <scope>NUCLEOTIDE SEQUENCE [LARGE SCALE GENOMIC DNA]</scope>
    <source>
        <strain evidence="21 22">NRRL 2496</strain>
    </source>
</reference>
<keyword evidence="13" id="KW-0119">Carbohydrate metabolism</keyword>
<keyword evidence="22" id="KW-1185">Reference proteome</keyword>
<dbReference type="EMBL" id="MCGN01000007">
    <property type="protein sequence ID" value="ORY94561.1"/>
    <property type="molecule type" value="Genomic_DNA"/>
</dbReference>
<dbReference type="STRING" id="13706.A0A1X2H7P7"/>
<evidence type="ECO:0000256" key="15">
    <source>
        <dbReference type="ARBA" id="ARBA00023326"/>
    </source>
</evidence>
<dbReference type="EC" id="3.2.1.39" evidence="5"/>
<evidence type="ECO:0000256" key="10">
    <source>
        <dbReference type="ARBA" id="ARBA00022801"/>
    </source>
</evidence>
<comment type="function">
    <text evidence="16">Glucanases play a role in cell expansion during growth, in cell-cell fusion during mating, and in spore release during sporulation. This enzyme may be involved in beta-glucan degradation. Active on laminarin and lichenan.</text>
</comment>
<dbReference type="FunCoup" id="A0A1X2H7P7">
    <property type="interactions" value="48"/>
</dbReference>
<keyword evidence="8" id="KW-0964">Secreted</keyword>
<organism evidence="21 22">
    <name type="scientific">Syncephalastrum racemosum</name>
    <name type="common">Filamentous fungus</name>
    <dbReference type="NCBI Taxonomy" id="13706"/>
    <lineage>
        <taxon>Eukaryota</taxon>
        <taxon>Fungi</taxon>
        <taxon>Fungi incertae sedis</taxon>
        <taxon>Mucoromycota</taxon>
        <taxon>Mucoromycotina</taxon>
        <taxon>Mucoromycetes</taxon>
        <taxon>Mucorales</taxon>
        <taxon>Syncephalastraceae</taxon>
        <taxon>Syncephalastrum</taxon>
    </lineage>
</organism>
<keyword evidence="10 21" id="KW-0378">Hydrolase</keyword>
<comment type="similarity">
    <text evidence="4 19">Belongs to the glycosyl hydrolase 17 family.</text>
</comment>
<evidence type="ECO:0000256" key="7">
    <source>
        <dbReference type="ARBA" id="ARBA00022512"/>
    </source>
</evidence>
<evidence type="ECO:0000256" key="17">
    <source>
        <dbReference type="ARBA" id="ARBA00042373"/>
    </source>
</evidence>
<dbReference type="GO" id="GO:0042973">
    <property type="term" value="F:glucan endo-1,3-beta-D-glucosidase activity"/>
    <property type="evidence" value="ECO:0007669"/>
    <property type="project" value="UniProtKB-EC"/>
</dbReference>
<dbReference type="InParanoid" id="A0A1X2H7P7"/>
<evidence type="ECO:0000256" key="2">
    <source>
        <dbReference type="ARBA" id="ARBA00004191"/>
    </source>
</evidence>
<name>A0A1X2H7P7_SYNRA</name>
<dbReference type="AlphaFoldDB" id="A0A1X2H7P7"/>
<evidence type="ECO:0000256" key="5">
    <source>
        <dbReference type="ARBA" id="ARBA00012780"/>
    </source>
</evidence>
<gene>
    <name evidence="21" type="ORF">BCR43DRAFT_557853</name>
</gene>
<dbReference type="GO" id="GO:0009986">
    <property type="term" value="C:cell surface"/>
    <property type="evidence" value="ECO:0007669"/>
    <property type="project" value="TreeGrafter"/>
</dbReference>
<dbReference type="Pfam" id="PF00332">
    <property type="entry name" value="Glyco_hydro_17"/>
    <property type="match status" value="1"/>
</dbReference>
<dbReference type="InterPro" id="IPR050732">
    <property type="entry name" value="Beta-glucan_modifiers"/>
</dbReference>
<evidence type="ECO:0000256" key="9">
    <source>
        <dbReference type="ARBA" id="ARBA00022729"/>
    </source>
</evidence>
<evidence type="ECO:0000256" key="20">
    <source>
        <dbReference type="SAM" id="SignalP"/>
    </source>
</evidence>
<comment type="caution">
    <text evidence="21">The sequence shown here is derived from an EMBL/GenBank/DDBJ whole genome shotgun (WGS) entry which is preliminary data.</text>
</comment>
<keyword evidence="6" id="KW-1003">Cell membrane</keyword>
<feature type="chain" id="PRO_5012100661" description="glucan endo-1,3-beta-D-glucosidase" evidence="20">
    <location>
        <begin position="17"/>
        <end position="275"/>
    </location>
</feature>
<feature type="signal peptide" evidence="20">
    <location>
        <begin position="1"/>
        <end position="16"/>
    </location>
</feature>